<name>A0A1A8WCU4_PLAOA</name>
<evidence type="ECO:0000313" key="3">
    <source>
        <dbReference type="EMBL" id="SBS89565.1"/>
    </source>
</evidence>
<feature type="transmembrane region" description="Helical" evidence="2">
    <location>
        <begin position="140"/>
        <end position="162"/>
    </location>
</feature>
<keyword evidence="2" id="KW-1133">Transmembrane helix</keyword>
<evidence type="ECO:0008006" key="5">
    <source>
        <dbReference type="Google" id="ProtNLM"/>
    </source>
</evidence>
<dbReference type="Proteomes" id="UP000078560">
    <property type="component" value="Unassembled WGS sequence"/>
</dbReference>
<keyword evidence="2" id="KW-0812">Transmembrane</keyword>
<sequence>MNINSNKCTTQKPKDNIDGLFINHNEISKGVTNELIQCNHNDNEDNLFFNLFVFTLNTCKNNAISKCSVIIGIYKVFLLQVSLANGEVGQVEGSSEVTSQQNKESTDSSFLNTIMDHLKSGFNCISGNNTSESSGCVQRIFLVLSLIGTLLSVIGAIFSLLYRFCSCFMCCRRIPRPRTINQGNNNNQQLDLMQMQMQMQMQQQQVCNALMGAALANKGKMNKGNKKSKKEKGNKKGGNEKKNRNSSNGRNKPRRKNTKDKEIYIGYQKDNE</sequence>
<feature type="region of interest" description="Disordered" evidence="1">
    <location>
        <begin position="218"/>
        <end position="272"/>
    </location>
</feature>
<accession>A0A1A8WCU4</accession>
<evidence type="ECO:0000256" key="2">
    <source>
        <dbReference type="SAM" id="Phobius"/>
    </source>
</evidence>
<reference evidence="4" key="1">
    <citation type="submission" date="2016-05" db="EMBL/GenBank/DDBJ databases">
        <authorList>
            <person name="Naeem Raeece"/>
        </authorList>
    </citation>
    <scope>NUCLEOTIDE SEQUENCE [LARGE SCALE GENOMIC DNA]</scope>
</reference>
<keyword evidence="2" id="KW-0472">Membrane</keyword>
<feature type="compositionally biased region" description="Basic residues" evidence="1">
    <location>
        <begin position="220"/>
        <end position="235"/>
    </location>
</feature>
<dbReference type="AlphaFoldDB" id="A0A1A8WCU4"/>
<feature type="compositionally biased region" description="Basic and acidic residues" evidence="1">
    <location>
        <begin position="259"/>
        <end position="272"/>
    </location>
</feature>
<dbReference type="EMBL" id="FLQU01000758">
    <property type="protein sequence ID" value="SBS89565.1"/>
    <property type="molecule type" value="Genomic_DNA"/>
</dbReference>
<protein>
    <recommendedName>
        <fullName evidence="5">PIR Superfamily Protein</fullName>
    </recommendedName>
</protein>
<evidence type="ECO:0000256" key="1">
    <source>
        <dbReference type="SAM" id="MobiDB-lite"/>
    </source>
</evidence>
<evidence type="ECO:0000313" key="4">
    <source>
        <dbReference type="Proteomes" id="UP000078560"/>
    </source>
</evidence>
<proteinExistence type="predicted"/>
<organism evidence="3 4">
    <name type="scientific">Plasmodium ovale curtisi</name>
    <dbReference type="NCBI Taxonomy" id="864141"/>
    <lineage>
        <taxon>Eukaryota</taxon>
        <taxon>Sar</taxon>
        <taxon>Alveolata</taxon>
        <taxon>Apicomplexa</taxon>
        <taxon>Aconoidasida</taxon>
        <taxon>Haemosporida</taxon>
        <taxon>Plasmodiidae</taxon>
        <taxon>Plasmodium</taxon>
        <taxon>Plasmodium (Plasmodium)</taxon>
    </lineage>
</organism>
<gene>
    <name evidence="3" type="ORF">POVCU2_0055760</name>
</gene>